<name>A0A6P1BMT7_9BRAD</name>
<feature type="domain" description="DUF6894" evidence="1">
    <location>
        <begin position="4"/>
        <end position="62"/>
    </location>
</feature>
<dbReference type="EMBL" id="VKHP01000142">
    <property type="protein sequence ID" value="NEU99705.1"/>
    <property type="molecule type" value="Genomic_DNA"/>
</dbReference>
<dbReference type="RefSeq" id="WP_163159166.1">
    <property type="nucleotide sequence ID" value="NZ_VKHP01000142.1"/>
</dbReference>
<evidence type="ECO:0000313" key="3">
    <source>
        <dbReference type="Proteomes" id="UP000468531"/>
    </source>
</evidence>
<accession>A0A6P1BMT7</accession>
<comment type="caution">
    <text evidence="2">The sequence shown here is derived from an EMBL/GenBank/DDBJ whole genome shotgun (WGS) entry which is preliminary data.</text>
</comment>
<organism evidence="2 3">
    <name type="scientific">Bradyrhizobium uaiense</name>
    <dbReference type="NCBI Taxonomy" id="2594946"/>
    <lineage>
        <taxon>Bacteria</taxon>
        <taxon>Pseudomonadati</taxon>
        <taxon>Pseudomonadota</taxon>
        <taxon>Alphaproteobacteria</taxon>
        <taxon>Hyphomicrobiales</taxon>
        <taxon>Nitrobacteraceae</taxon>
        <taxon>Bradyrhizobium</taxon>
    </lineage>
</organism>
<dbReference type="AlphaFoldDB" id="A0A6P1BMT7"/>
<evidence type="ECO:0000313" key="2">
    <source>
        <dbReference type="EMBL" id="NEU99705.1"/>
    </source>
</evidence>
<dbReference type="Pfam" id="PF21834">
    <property type="entry name" value="DUF6894"/>
    <property type="match status" value="1"/>
</dbReference>
<keyword evidence="3" id="KW-1185">Reference proteome</keyword>
<dbReference type="Proteomes" id="UP000468531">
    <property type="component" value="Unassembled WGS sequence"/>
</dbReference>
<dbReference type="InterPro" id="IPR054189">
    <property type="entry name" value="DUF6894"/>
</dbReference>
<evidence type="ECO:0000259" key="1">
    <source>
        <dbReference type="Pfam" id="PF21834"/>
    </source>
</evidence>
<protein>
    <recommendedName>
        <fullName evidence="1">DUF6894 domain-containing protein</fullName>
    </recommendedName>
</protein>
<sequence length="80" mass="9182">MPTYYFRISGTDPFFTADGVELSNDAVAWQEARSLLQDAQESLQAGEDWTLEVLRDQRPLFRIWLHSEKAGDTPGRPARR</sequence>
<reference evidence="2 3" key="1">
    <citation type="journal article" date="2020" name="Arch. Microbiol.">
        <title>Bradyrhizobium uaiense sp. nov., a new highly efficient cowpea symbiont.</title>
        <authorList>
            <person name="Cabral Michel D."/>
            <person name="Azarias Guimaraes A."/>
            <person name="Martins da Costa E."/>
            <person name="Soares de Carvalho T."/>
            <person name="Balsanelli E."/>
            <person name="Willems A."/>
            <person name="Maltempi de Souza E."/>
            <person name="de Souza Moreira F.M."/>
        </authorList>
    </citation>
    <scope>NUCLEOTIDE SEQUENCE [LARGE SCALE GENOMIC DNA]</scope>
    <source>
        <strain evidence="2 3">UFLA 03-164</strain>
    </source>
</reference>
<gene>
    <name evidence="2" type="ORF">FNJ47_28755</name>
</gene>
<proteinExistence type="predicted"/>